<dbReference type="GO" id="GO:0008270">
    <property type="term" value="F:zinc ion binding"/>
    <property type="evidence" value="ECO:0007669"/>
    <property type="project" value="UniProtKB-UniRule"/>
</dbReference>
<dbReference type="GeneID" id="30211632"/>
<evidence type="ECO:0000256" key="2">
    <source>
        <dbReference type="ARBA" id="ARBA00022723"/>
    </source>
</evidence>
<dbReference type="AlphaFoldDB" id="A0AAJ8KFF7"/>
<feature type="binding site" evidence="4">
    <location>
        <position position="57"/>
    </location>
    <ligand>
        <name>Zn(2+)</name>
        <dbReference type="ChEBI" id="CHEBI:29105"/>
    </ligand>
</feature>
<evidence type="ECO:0000313" key="7">
    <source>
        <dbReference type="Proteomes" id="UP000092730"/>
    </source>
</evidence>
<name>A0AAJ8KFF7_9TREE</name>
<gene>
    <name evidence="6" type="ORF">I302_108393</name>
</gene>
<dbReference type="PANTHER" id="PTHR43175:SF3">
    <property type="entry name" value="CARBON DISULFIDE HYDROLASE"/>
    <property type="match status" value="1"/>
</dbReference>
<dbReference type="PANTHER" id="PTHR43175">
    <property type="entry name" value="CARBONIC ANHYDRASE"/>
    <property type="match status" value="1"/>
</dbReference>
<dbReference type="Gene3D" id="3.40.1050.10">
    <property type="entry name" value="Carbonic anhydrase"/>
    <property type="match status" value="1"/>
</dbReference>
<dbReference type="InterPro" id="IPR001765">
    <property type="entry name" value="Carbonic_anhydrase"/>
</dbReference>
<dbReference type="RefSeq" id="XP_019043956.2">
    <property type="nucleotide sequence ID" value="XM_019193833.2"/>
</dbReference>
<organism evidence="6 7">
    <name type="scientific">Kwoniella bestiolae CBS 10118</name>
    <dbReference type="NCBI Taxonomy" id="1296100"/>
    <lineage>
        <taxon>Eukaryota</taxon>
        <taxon>Fungi</taxon>
        <taxon>Dikarya</taxon>
        <taxon>Basidiomycota</taxon>
        <taxon>Agaricomycotina</taxon>
        <taxon>Tremellomycetes</taxon>
        <taxon>Tremellales</taxon>
        <taxon>Cryptococcaceae</taxon>
        <taxon>Kwoniella</taxon>
    </lineage>
</organism>
<dbReference type="EMBL" id="CP144547">
    <property type="protein sequence ID" value="WVW86349.1"/>
    <property type="molecule type" value="Genomic_DNA"/>
</dbReference>
<comment type="catalytic activity">
    <reaction evidence="5">
        <text>hydrogencarbonate + H(+) = CO2 + H2O</text>
        <dbReference type="Rhea" id="RHEA:10748"/>
        <dbReference type="ChEBI" id="CHEBI:15377"/>
        <dbReference type="ChEBI" id="CHEBI:15378"/>
        <dbReference type="ChEBI" id="CHEBI:16526"/>
        <dbReference type="ChEBI" id="CHEBI:17544"/>
        <dbReference type="EC" id="4.2.1.1"/>
    </reaction>
</comment>
<dbReference type="Pfam" id="PF00484">
    <property type="entry name" value="Pro_CA"/>
    <property type="match status" value="1"/>
</dbReference>
<reference evidence="6" key="1">
    <citation type="submission" date="2013-07" db="EMBL/GenBank/DDBJ databases">
        <authorList>
            <consortium name="The Broad Institute Genome Sequencing Platform"/>
            <person name="Cuomo C."/>
            <person name="Litvintseva A."/>
            <person name="Chen Y."/>
            <person name="Heitman J."/>
            <person name="Sun S."/>
            <person name="Springer D."/>
            <person name="Dromer F."/>
            <person name="Young S.K."/>
            <person name="Zeng Q."/>
            <person name="Gargeya S."/>
            <person name="Fitzgerald M."/>
            <person name="Abouelleil A."/>
            <person name="Alvarado L."/>
            <person name="Berlin A.M."/>
            <person name="Chapman S.B."/>
            <person name="Dewar J."/>
            <person name="Goldberg J."/>
            <person name="Griggs A."/>
            <person name="Gujja S."/>
            <person name="Hansen M."/>
            <person name="Howarth C."/>
            <person name="Imamovic A."/>
            <person name="Larimer J."/>
            <person name="McCowan C."/>
            <person name="Murphy C."/>
            <person name="Pearson M."/>
            <person name="Priest M."/>
            <person name="Roberts A."/>
            <person name="Saif S."/>
            <person name="Shea T."/>
            <person name="Sykes S."/>
            <person name="Wortman J."/>
            <person name="Nusbaum C."/>
            <person name="Birren B."/>
        </authorList>
    </citation>
    <scope>NUCLEOTIDE SEQUENCE</scope>
    <source>
        <strain evidence="6">CBS 10118</strain>
    </source>
</reference>
<comment type="function">
    <text evidence="5">Reversible hydration of carbon dioxide.</text>
</comment>
<keyword evidence="7" id="KW-1185">Reference proteome</keyword>
<dbReference type="SMART" id="SM00947">
    <property type="entry name" value="Pro_CA"/>
    <property type="match status" value="1"/>
</dbReference>
<reference evidence="6" key="2">
    <citation type="submission" date="2024-02" db="EMBL/GenBank/DDBJ databases">
        <title>Comparative genomics of Cryptococcus and Kwoniella reveals pathogenesis evolution and contrasting modes of karyotype evolution via chromosome fusion or intercentromeric recombination.</title>
        <authorList>
            <person name="Coelho M.A."/>
            <person name="David-Palma M."/>
            <person name="Shea T."/>
            <person name="Bowers K."/>
            <person name="McGinley-Smith S."/>
            <person name="Mohammad A.W."/>
            <person name="Gnirke A."/>
            <person name="Yurkov A.M."/>
            <person name="Nowrousian M."/>
            <person name="Sun S."/>
            <person name="Cuomo C.A."/>
            <person name="Heitman J."/>
        </authorList>
    </citation>
    <scope>NUCLEOTIDE SEQUENCE</scope>
    <source>
        <strain evidence="6">CBS 10118</strain>
    </source>
</reference>
<feature type="binding site" evidence="4">
    <location>
        <position position="110"/>
    </location>
    <ligand>
        <name>Zn(2+)</name>
        <dbReference type="ChEBI" id="CHEBI:29105"/>
    </ligand>
</feature>
<evidence type="ECO:0000256" key="4">
    <source>
        <dbReference type="PIRSR" id="PIRSR601765-1"/>
    </source>
</evidence>
<comment type="cofactor">
    <cofactor evidence="4">
        <name>Zn(2+)</name>
        <dbReference type="ChEBI" id="CHEBI:29105"/>
    </cofactor>
    <text evidence="4">Binds 1 zinc ion per subunit.</text>
</comment>
<dbReference type="SUPFAM" id="SSF53056">
    <property type="entry name" value="beta-carbonic anhydrase, cab"/>
    <property type="match status" value="1"/>
</dbReference>
<feature type="binding site" evidence="4">
    <location>
        <position position="107"/>
    </location>
    <ligand>
        <name>Zn(2+)</name>
        <dbReference type="ChEBI" id="CHEBI:29105"/>
    </ligand>
</feature>
<evidence type="ECO:0000256" key="1">
    <source>
        <dbReference type="ARBA" id="ARBA00006217"/>
    </source>
</evidence>
<evidence type="ECO:0000256" key="5">
    <source>
        <dbReference type="RuleBase" id="RU003956"/>
    </source>
</evidence>
<evidence type="ECO:0000256" key="3">
    <source>
        <dbReference type="ARBA" id="ARBA00022833"/>
    </source>
</evidence>
<accession>A0AAJ8KFF7</accession>
<keyword evidence="2 4" id="KW-0479">Metal-binding</keyword>
<comment type="similarity">
    <text evidence="1 5">Belongs to the beta-class carbonic anhydrase family.</text>
</comment>
<dbReference type="KEGG" id="kbi:30211632"/>
<dbReference type="Proteomes" id="UP000092730">
    <property type="component" value="Chromosome 7"/>
</dbReference>
<dbReference type="EC" id="4.2.1.1" evidence="5"/>
<keyword evidence="3 4" id="KW-0862">Zinc</keyword>
<dbReference type="GO" id="GO:0004089">
    <property type="term" value="F:carbonate dehydratase activity"/>
    <property type="evidence" value="ECO:0007669"/>
    <property type="project" value="UniProtKB-UniRule"/>
</dbReference>
<sequence length="186" mass="20361">MSSILPNVLSSSSSNMSVADEIPKSNEVYVTKRGAKLNLEEIGPKPTKKVALICCMDARIDAFSAFGLKEGESHIIRNGGGRASDSIRSLVISQQQLGTDEIIIMHHTDCGFFTFSESEFRSTLKSNGLPGPDVDAMSFMPMSSDDIDDNVKADVEYLKNHPLIKKESKVSGWVHELKDGSVRRVV</sequence>
<keyword evidence="5" id="KW-0456">Lyase</keyword>
<feature type="binding site" evidence="4">
    <location>
        <position position="55"/>
    </location>
    <ligand>
        <name>Zn(2+)</name>
        <dbReference type="ChEBI" id="CHEBI:29105"/>
    </ligand>
</feature>
<dbReference type="CDD" id="cd03379">
    <property type="entry name" value="beta_CA_cladeD"/>
    <property type="match status" value="1"/>
</dbReference>
<protein>
    <recommendedName>
        <fullName evidence="5">Carbonic anhydrase</fullName>
        <ecNumber evidence="5">4.2.1.1</ecNumber>
    </recommendedName>
    <alternativeName>
        <fullName evidence="5">Carbonate dehydratase</fullName>
    </alternativeName>
</protein>
<dbReference type="InterPro" id="IPR036874">
    <property type="entry name" value="Carbonic_anhydrase_sf"/>
</dbReference>
<proteinExistence type="inferred from homology"/>
<evidence type="ECO:0000313" key="6">
    <source>
        <dbReference type="EMBL" id="WVW86349.1"/>
    </source>
</evidence>